<evidence type="ECO:0000313" key="3">
    <source>
        <dbReference type="EMBL" id="GGC61607.1"/>
    </source>
</evidence>
<feature type="domain" description="Transcription regulator PadR C-terminal" evidence="2">
    <location>
        <begin position="91"/>
        <end position="173"/>
    </location>
</feature>
<evidence type="ECO:0000259" key="1">
    <source>
        <dbReference type="Pfam" id="PF03551"/>
    </source>
</evidence>
<dbReference type="Gene3D" id="1.10.10.10">
    <property type="entry name" value="Winged helix-like DNA-binding domain superfamily/Winged helix DNA-binding domain"/>
    <property type="match status" value="1"/>
</dbReference>
<gene>
    <name evidence="3" type="ORF">GCM10011396_05720</name>
</gene>
<dbReference type="InterPro" id="IPR018309">
    <property type="entry name" value="Tscrpt_reg_PadR_C"/>
</dbReference>
<dbReference type="Gene3D" id="6.10.140.190">
    <property type="match status" value="1"/>
</dbReference>
<dbReference type="InterPro" id="IPR036388">
    <property type="entry name" value="WH-like_DNA-bd_sf"/>
</dbReference>
<dbReference type="Pfam" id="PF10400">
    <property type="entry name" value="Vir_act_alpha_C"/>
    <property type="match status" value="1"/>
</dbReference>
<feature type="domain" description="Transcription regulator PadR N-terminal" evidence="1">
    <location>
        <begin position="7"/>
        <end position="80"/>
    </location>
</feature>
<sequence length="177" mass="20719">MSLPHALLTSLLEQPCSGFELARRFDRSIGFFWHATHQQIYRELGRLEESGWLESLPPESGRGRKKVYRLLPAGREELQRWTGESQDPRPLREELMLRLRAEAVVGPTLLAEDIQRRLQLHKEKLELYRQLEQHDFPPEKDAREAQIQHLVLQAGIMHEALWVEWSEMALKVLAQPT</sequence>
<dbReference type="InterPro" id="IPR036390">
    <property type="entry name" value="WH_DNA-bd_sf"/>
</dbReference>
<organism evidence="3 4">
    <name type="scientific">Undibacterium terreum</name>
    <dbReference type="NCBI Taxonomy" id="1224302"/>
    <lineage>
        <taxon>Bacteria</taxon>
        <taxon>Pseudomonadati</taxon>
        <taxon>Pseudomonadota</taxon>
        <taxon>Betaproteobacteria</taxon>
        <taxon>Burkholderiales</taxon>
        <taxon>Oxalobacteraceae</taxon>
        <taxon>Undibacterium</taxon>
    </lineage>
</organism>
<keyword evidence="4" id="KW-1185">Reference proteome</keyword>
<reference evidence="3" key="1">
    <citation type="journal article" date="2014" name="Int. J. Syst. Evol. Microbiol.">
        <title>Complete genome sequence of Corynebacterium casei LMG S-19264T (=DSM 44701T), isolated from a smear-ripened cheese.</title>
        <authorList>
            <consortium name="US DOE Joint Genome Institute (JGI-PGF)"/>
            <person name="Walter F."/>
            <person name="Albersmeier A."/>
            <person name="Kalinowski J."/>
            <person name="Ruckert C."/>
        </authorList>
    </citation>
    <scope>NUCLEOTIDE SEQUENCE</scope>
    <source>
        <strain evidence="3">CGMCC 1.10998</strain>
    </source>
</reference>
<dbReference type="Proteomes" id="UP000637423">
    <property type="component" value="Unassembled WGS sequence"/>
</dbReference>
<protein>
    <submittedName>
        <fullName evidence="3">PadR family transcriptional regulator</fullName>
    </submittedName>
</protein>
<dbReference type="EMBL" id="BMED01000001">
    <property type="protein sequence ID" value="GGC61607.1"/>
    <property type="molecule type" value="Genomic_DNA"/>
</dbReference>
<dbReference type="InterPro" id="IPR005149">
    <property type="entry name" value="Tscrpt_reg_PadR_N"/>
</dbReference>
<evidence type="ECO:0000313" key="4">
    <source>
        <dbReference type="Proteomes" id="UP000637423"/>
    </source>
</evidence>
<dbReference type="Pfam" id="PF03551">
    <property type="entry name" value="PadR"/>
    <property type="match status" value="1"/>
</dbReference>
<dbReference type="PANTHER" id="PTHR43252">
    <property type="entry name" value="TRANSCRIPTIONAL REGULATOR YQJI"/>
    <property type="match status" value="1"/>
</dbReference>
<dbReference type="PANTHER" id="PTHR43252:SF4">
    <property type="entry name" value="TRANSCRIPTIONAL REGULATORY PROTEIN"/>
    <property type="match status" value="1"/>
</dbReference>
<comment type="caution">
    <text evidence="3">The sequence shown here is derived from an EMBL/GenBank/DDBJ whole genome shotgun (WGS) entry which is preliminary data.</text>
</comment>
<name>A0A916XBH6_9BURK</name>
<dbReference type="SUPFAM" id="SSF46785">
    <property type="entry name" value="Winged helix' DNA-binding domain"/>
    <property type="match status" value="1"/>
</dbReference>
<reference evidence="3" key="2">
    <citation type="submission" date="2020-09" db="EMBL/GenBank/DDBJ databases">
        <authorList>
            <person name="Sun Q."/>
            <person name="Zhou Y."/>
        </authorList>
    </citation>
    <scope>NUCLEOTIDE SEQUENCE</scope>
    <source>
        <strain evidence="3">CGMCC 1.10998</strain>
    </source>
</reference>
<proteinExistence type="predicted"/>
<dbReference type="RefSeq" id="WP_188564463.1">
    <property type="nucleotide sequence ID" value="NZ_BMED01000001.1"/>
</dbReference>
<accession>A0A916XBH6</accession>
<evidence type="ECO:0000259" key="2">
    <source>
        <dbReference type="Pfam" id="PF10400"/>
    </source>
</evidence>
<dbReference type="AlphaFoldDB" id="A0A916XBH6"/>